<comment type="cofactor">
    <cofactor evidence="1">
        <name>Mg(2+)</name>
        <dbReference type="ChEBI" id="CHEBI:18420"/>
    </cofactor>
</comment>
<proteinExistence type="inferred from homology"/>
<dbReference type="PANTHER" id="PTHR12001:SF85">
    <property type="entry name" value="SHORT CHAIN ISOPRENYL DIPHOSPHATE SYNTHASE"/>
    <property type="match status" value="1"/>
</dbReference>
<dbReference type="SFLD" id="SFLDG01017">
    <property type="entry name" value="Polyprenyl_Transferase_Like"/>
    <property type="match status" value="1"/>
</dbReference>
<dbReference type="PROSITE" id="PS00444">
    <property type="entry name" value="POLYPRENYL_SYNTHASE_2"/>
    <property type="match status" value="1"/>
</dbReference>
<dbReference type="InterPro" id="IPR033749">
    <property type="entry name" value="Polyprenyl_synt_CS"/>
</dbReference>
<keyword evidence="5" id="KW-0460">Magnesium</keyword>
<keyword evidence="8" id="KW-1185">Reference proteome</keyword>
<sequence length="363" mass="37971">MQPDPSNPLGPEFLNGIGGAISDFLDGQADVVAEIGGTPMLELARTFSAGGKRLRPAFCYWSHVAAAGHPEDATALLRASASLDLLHVSALVHDDLIDASDTRRGIPSAHRQFAAHHRAAGGRGDADDYGTAAAILLGDLLLVWSLELFENSGMPAEATARARTKLASMRTEVTAGQFLDVSAAHGVTGSATPAEELADARRILEYKTASYSVRRPAQAGAALGGDDPRLQAALGEFGSALGAAFQLRDDVLGVYGDEAATGKPTGGDLREGKRTILVLTALDRGDATQRRTLEAMLGHQELTDEQVATARDVIEATGAHGHVEELIARGTADALAALGSAEMTPEGRTALTRLAELSVKRDR</sequence>
<gene>
    <name evidence="7" type="ORF">FOJ82_07100</name>
</gene>
<dbReference type="AlphaFoldDB" id="A0A553K2D6"/>
<evidence type="ECO:0000313" key="7">
    <source>
        <dbReference type="EMBL" id="TRY18869.1"/>
    </source>
</evidence>
<evidence type="ECO:0000256" key="6">
    <source>
        <dbReference type="RuleBase" id="RU004466"/>
    </source>
</evidence>
<dbReference type="CDD" id="cd00685">
    <property type="entry name" value="Trans_IPPS_HT"/>
    <property type="match status" value="1"/>
</dbReference>
<organism evidence="7 8">
    <name type="scientific">Tessaracoccus rhinocerotis</name>
    <dbReference type="NCBI Taxonomy" id="1689449"/>
    <lineage>
        <taxon>Bacteria</taxon>
        <taxon>Bacillati</taxon>
        <taxon>Actinomycetota</taxon>
        <taxon>Actinomycetes</taxon>
        <taxon>Propionibacteriales</taxon>
        <taxon>Propionibacteriaceae</taxon>
        <taxon>Tessaracoccus</taxon>
    </lineage>
</organism>
<dbReference type="Pfam" id="PF00348">
    <property type="entry name" value="polyprenyl_synt"/>
    <property type="match status" value="1"/>
</dbReference>
<dbReference type="RefSeq" id="WP_143937761.1">
    <property type="nucleotide sequence ID" value="NZ_VKKG01000002.1"/>
</dbReference>
<dbReference type="OrthoDB" id="4497239at2"/>
<dbReference type="SUPFAM" id="SSF48576">
    <property type="entry name" value="Terpenoid synthases"/>
    <property type="match status" value="1"/>
</dbReference>
<dbReference type="PANTHER" id="PTHR12001">
    <property type="entry name" value="GERANYLGERANYL PYROPHOSPHATE SYNTHASE"/>
    <property type="match status" value="1"/>
</dbReference>
<dbReference type="PROSITE" id="PS00723">
    <property type="entry name" value="POLYPRENYL_SYNTHASE_1"/>
    <property type="match status" value="1"/>
</dbReference>
<reference evidence="7 8" key="1">
    <citation type="submission" date="2019-07" db="EMBL/GenBank/DDBJ databases">
        <authorList>
            <person name="Zhou L.-Y."/>
        </authorList>
    </citation>
    <scope>NUCLEOTIDE SEQUENCE [LARGE SCALE GENOMIC DNA]</scope>
    <source>
        <strain evidence="7 8">YIM 101269</strain>
    </source>
</reference>
<keyword evidence="4" id="KW-0479">Metal-binding</keyword>
<evidence type="ECO:0000256" key="2">
    <source>
        <dbReference type="ARBA" id="ARBA00006706"/>
    </source>
</evidence>
<evidence type="ECO:0000256" key="4">
    <source>
        <dbReference type="ARBA" id="ARBA00022723"/>
    </source>
</evidence>
<dbReference type="GO" id="GO:0008299">
    <property type="term" value="P:isoprenoid biosynthetic process"/>
    <property type="evidence" value="ECO:0007669"/>
    <property type="project" value="InterPro"/>
</dbReference>
<dbReference type="EMBL" id="VKKG01000002">
    <property type="protein sequence ID" value="TRY18869.1"/>
    <property type="molecule type" value="Genomic_DNA"/>
</dbReference>
<dbReference type="InterPro" id="IPR008949">
    <property type="entry name" value="Isoprenoid_synthase_dom_sf"/>
</dbReference>
<protein>
    <submittedName>
        <fullName evidence="7">Polyprenyl synthetase family protein</fullName>
    </submittedName>
</protein>
<name>A0A553K2D6_9ACTN</name>
<evidence type="ECO:0000256" key="3">
    <source>
        <dbReference type="ARBA" id="ARBA00022679"/>
    </source>
</evidence>
<evidence type="ECO:0000313" key="8">
    <source>
        <dbReference type="Proteomes" id="UP000317638"/>
    </source>
</evidence>
<dbReference type="SFLD" id="SFLDS00005">
    <property type="entry name" value="Isoprenoid_Synthase_Type_I"/>
    <property type="match status" value="1"/>
</dbReference>
<dbReference type="GO" id="GO:0004659">
    <property type="term" value="F:prenyltransferase activity"/>
    <property type="evidence" value="ECO:0007669"/>
    <property type="project" value="InterPro"/>
</dbReference>
<accession>A0A553K2D6</accession>
<keyword evidence="3 6" id="KW-0808">Transferase</keyword>
<evidence type="ECO:0000256" key="5">
    <source>
        <dbReference type="ARBA" id="ARBA00022842"/>
    </source>
</evidence>
<dbReference type="Proteomes" id="UP000317638">
    <property type="component" value="Unassembled WGS sequence"/>
</dbReference>
<dbReference type="InterPro" id="IPR000092">
    <property type="entry name" value="Polyprenyl_synt"/>
</dbReference>
<evidence type="ECO:0000256" key="1">
    <source>
        <dbReference type="ARBA" id="ARBA00001946"/>
    </source>
</evidence>
<comment type="similarity">
    <text evidence="2 6">Belongs to the FPP/GGPP synthase family.</text>
</comment>
<dbReference type="GO" id="GO:0046872">
    <property type="term" value="F:metal ion binding"/>
    <property type="evidence" value="ECO:0007669"/>
    <property type="project" value="UniProtKB-KW"/>
</dbReference>
<dbReference type="Gene3D" id="1.10.600.10">
    <property type="entry name" value="Farnesyl Diphosphate Synthase"/>
    <property type="match status" value="1"/>
</dbReference>
<comment type="caution">
    <text evidence="7">The sequence shown here is derived from an EMBL/GenBank/DDBJ whole genome shotgun (WGS) entry which is preliminary data.</text>
</comment>